<dbReference type="CDD" id="cd01392">
    <property type="entry name" value="HTH_LacI"/>
    <property type="match status" value="1"/>
</dbReference>
<feature type="domain" description="HTH lacI-type" evidence="4">
    <location>
        <begin position="4"/>
        <end position="58"/>
    </location>
</feature>
<keyword evidence="1" id="KW-0805">Transcription regulation</keyword>
<evidence type="ECO:0000313" key="5">
    <source>
        <dbReference type="EMBL" id="SDX54452.1"/>
    </source>
</evidence>
<evidence type="ECO:0000256" key="2">
    <source>
        <dbReference type="ARBA" id="ARBA00023125"/>
    </source>
</evidence>
<dbReference type="GO" id="GO:0003700">
    <property type="term" value="F:DNA-binding transcription factor activity"/>
    <property type="evidence" value="ECO:0007669"/>
    <property type="project" value="TreeGrafter"/>
</dbReference>
<dbReference type="InterPro" id="IPR001761">
    <property type="entry name" value="Peripla_BP/Lac1_sug-bd_dom"/>
</dbReference>
<dbReference type="SUPFAM" id="SSF47413">
    <property type="entry name" value="lambda repressor-like DNA-binding domains"/>
    <property type="match status" value="1"/>
</dbReference>
<dbReference type="Proteomes" id="UP000199249">
    <property type="component" value="Unassembled WGS sequence"/>
</dbReference>
<dbReference type="Gene3D" id="1.10.260.40">
    <property type="entry name" value="lambda repressor-like DNA-binding domains"/>
    <property type="match status" value="1"/>
</dbReference>
<dbReference type="PANTHER" id="PTHR30146">
    <property type="entry name" value="LACI-RELATED TRANSCRIPTIONAL REPRESSOR"/>
    <property type="match status" value="1"/>
</dbReference>
<keyword evidence="6" id="KW-1185">Reference proteome</keyword>
<dbReference type="GO" id="GO:0000976">
    <property type="term" value="F:transcription cis-regulatory region binding"/>
    <property type="evidence" value="ECO:0007669"/>
    <property type="project" value="TreeGrafter"/>
</dbReference>
<name>A0A1H3CJL9_9BACT</name>
<dbReference type="RefSeq" id="WP_092737623.1">
    <property type="nucleotide sequence ID" value="NZ_FNOV01000002.1"/>
</dbReference>
<dbReference type="EMBL" id="FNOV01000002">
    <property type="protein sequence ID" value="SDX54452.1"/>
    <property type="molecule type" value="Genomic_DNA"/>
</dbReference>
<dbReference type="SMART" id="SM00354">
    <property type="entry name" value="HTH_LACI"/>
    <property type="match status" value="1"/>
</dbReference>
<gene>
    <name evidence="5" type="ORF">SAMN04488069_10219</name>
</gene>
<evidence type="ECO:0000313" key="6">
    <source>
        <dbReference type="Proteomes" id="UP000199249"/>
    </source>
</evidence>
<dbReference type="InterPro" id="IPR000843">
    <property type="entry name" value="HTH_LacI"/>
</dbReference>
<dbReference type="Gene3D" id="3.40.50.2300">
    <property type="match status" value="2"/>
</dbReference>
<protein>
    <submittedName>
        <fullName evidence="5">Transcriptional regulator, LacI family</fullName>
    </submittedName>
</protein>
<dbReference type="STRING" id="651662.SAMN04488069_10219"/>
<dbReference type="InterPro" id="IPR028082">
    <property type="entry name" value="Peripla_BP_I"/>
</dbReference>
<evidence type="ECO:0000259" key="4">
    <source>
        <dbReference type="PROSITE" id="PS50932"/>
    </source>
</evidence>
<dbReference type="OrthoDB" id="891936at2"/>
<dbReference type="AlphaFoldDB" id="A0A1H3CJL9"/>
<reference evidence="6" key="1">
    <citation type="submission" date="2016-10" db="EMBL/GenBank/DDBJ databases">
        <authorList>
            <person name="Varghese N."/>
            <person name="Submissions S."/>
        </authorList>
    </citation>
    <scope>NUCLEOTIDE SEQUENCE [LARGE SCALE GENOMIC DNA]</scope>
    <source>
        <strain evidence="6">CGMCC 1.8975</strain>
    </source>
</reference>
<organism evidence="5 6">
    <name type="scientific">Hymenobacter psychrophilus</name>
    <dbReference type="NCBI Taxonomy" id="651662"/>
    <lineage>
        <taxon>Bacteria</taxon>
        <taxon>Pseudomonadati</taxon>
        <taxon>Bacteroidota</taxon>
        <taxon>Cytophagia</taxon>
        <taxon>Cytophagales</taxon>
        <taxon>Hymenobacteraceae</taxon>
        <taxon>Hymenobacter</taxon>
    </lineage>
</organism>
<dbReference type="SUPFAM" id="SSF53822">
    <property type="entry name" value="Periplasmic binding protein-like I"/>
    <property type="match status" value="1"/>
</dbReference>
<sequence>MSSVNLKQLAQALDLSVSTVSRALNDSYEISAATKEKVQLLATQLGYQPNPYASSLRRQQSKTVGVIIPEVANNFFSLAINGIEEVARQNGYHVLIYLTHENFAQEQTIVQHLANGRVDGILISVSGETQDAAHFAKLRELNLPTVFFDRVCEQTDTASITTDDYDSGYRATHHLLERGCRRIMHLTLAQHLSIGQKRMQGYLDALRDADVAFDPALLVRGGHGSDHNTALVQQLLEQDPSIDGIFAAVESLAIAGYRACQATGRRIPADIKIIGFSNLEMADLLNPSLTTIRQPAYAIGREAATILFQGLMKNRPILTSQSQELKSELVVRASTGGLG</sequence>
<evidence type="ECO:0000256" key="3">
    <source>
        <dbReference type="ARBA" id="ARBA00023163"/>
    </source>
</evidence>
<accession>A0A1H3CJL9</accession>
<proteinExistence type="predicted"/>
<dbReference type="Pfam" id="PF00356">
    <property type="entry name" value="LacI"/>
    <property type="match status" value="1"/>
</dbReference>
<dbReference type="InterPro" id="IPR010982">
    <property type="entry name" value="Lambda_DNA-bd_dom_sf"/>
</dbReference>
<dbReference type="PANTHER" id="PTHR30146:SF109">
    <property type="entry name" value="HTH-TYPE TRANSCRIPTIONAL REGULATOR GALS"/>
    <property type="match status" value="1"/>
</dbReference>
<dbReference type="CDD" id="cd06267">
    <property type="entry name" value="PBP1_LacI_sugar_binding-like"/>
    <property type="match status" value="1"/>
</dbReference>
<dbReference type="Pfam" id="PF00532">
    <property type="entry name" value="Peripla_BP_1"/>
    <property type="match status" value="1"/>
</dbReference>
<keyword evidence="3" id="KW-0804">Transcription</keyword>
<keyword evidence="2" id="KW-0238">DNA-binding</keyword>
<dbReference type="PROSITE" id="PS50932">
    <property type="entry name" value="HTH_LACI_2"/>
    <property type="match status" value="1"/>
</dbReference>
<evidence type="ECO:0000256" key="1">
    <source>
        <dbReference type="ARBA" id="ARBA00023015"/>
    </source>
</evidence>